<dbReference type="InterPro" id="IPR000792">
    <property type="entry name" value="Tscrpt_reg_LuxR_C"/>
</dbReference>
<evidence type="ECO:0000313" key="2">
    <source>
        <dbReference type="EMBL" id="MCP2312509.1"/>
    </source>
</evidence>
<keyword evidence="2" id="KW-0238">DNA-binding</keyword>
<dbReference type="SUPFAM" id="SSF46894">
    <property type="entry name" value="C-terminal effector domain of the bipartite response regulators"/>
    <property type="match status" value="1"/>
</dbReference>
<organism evidence="2 3">
    <name type="scientific">Kitasatospora paracochleata</name>
    <dbReference type="NCBI Taxonomy" id="58354"/>
    <lineage>
        <taxon>Bacteria</taxon>
        <taxon>Bacillati</taxon>
        <taxon>Actinomycetota</taxon>
        <taxon>Actinomycetes</taxon>
        <taxon>Kitasatosporales</taxon>
        <taxon>Streptomycetaceae</taxon>
        <taxon>Kitasatospora</taxon>
    </lineage>
</organism>
<feature type="domain" description="HTH luxR-type" evidence="1">
    <location>
        <begin position="261"/>
        <end position="326"/>
    </location>
</feature>
<dbReference type="EMBL" id="JAMZDX010000005">
    <property type="protein sequence ID" value="MCP2312509.1"/>
    <property type="molecule type" value="Genomic_DNA"/>
</dbReference>
<gene>
    <name evidence="2" type="ORF">FHR36_005675</name>
</gene>
<dbReference type="InterPro" id="IPR016032">
    <property type="entry name" value="Sig_transdc_resp-reg_C-effctor"/>
</dbReference>
<dbReference type="PANTHER" id="PTHR34293">
    <property type="entry name" value="HTH-TYPE TRANSCRIPTIONAL REGULATOR TRMBL2"/>
    <property type="match status" value="1"/>
</dbReference>
<dbReference type="GO" id="GO:0003677">
    <property type="term" value="F:DNA binding"/>
    <property type="evidence" value="ECO:0007669"/>
    <property type="project" value="UniProtKB-KW"/>
</dbReference>
<dbReference type="RefSeq" id="WP_253801632.1">
    <property type="nucleotide sequence ID" value="NZ_BAAAUB010000020.1"/>
</dbReference>
<dbReference type="Pfam" id="PF00196">
    <property type="entry name" value="GerE"/>
    <property type="match status" value="1"/>
</dbReference>
<dbReference type="SMART" id="SM00421">
    <property type="entry name" value="HTH_LUXR"/>
    <property type="match status" value="1"/>
</dbReference>
<dbReference type="InterPro" id="IPR036388">
    <property type="entry name" value="WH-like_DNA-bd_sf"/>
</dbReference>
<dbReference type="Gene3D" id="1.10.10.10">
    <property type="entry name" value="Winged helix-like DNA-binding domain superfamily/Winged helix DNA-binding domain"/>
    <property type="match status" value="2"/>
</dbReference>
<reference evidence="2 3" key="1">
    <citation type="submission" date="2022-06" db="EMBL/GenBank/DDBJ databases">
        <title>Sequencing the genomes of 1000 actinobacteria strains.</title>
        <authorList>
            <person name="Klenk H.-P."/>
        </authorList>
    </citation>
    <scope>NUCLEOTIDE SEQUENCE [LARGE SCALE GENOMIC DNA]</scope>
    <source>
        <strain evidence="2 3">DSM 41656</strain>
    </source>
</reference>
<name>A0ABT1J5V6_9ACTN</name>
<dbReference type="PRINTS" id="PR00038">
    <property type="entry name" value="HTHLUXR"/>
</dbReference>
<evidence type="ECO:0000259" key="1">
    <source>
        <dbReference type="PROSITE" id="PS50043"/>
    </source>
</evidence>
<dbReference type="InterPro" id="IPR051797">
    <property type="entry name" value="TrmB-like"/>
</dbReference>
<comment type="caution">
    <text evidence="2">The sequence shown here is derived from an EMBL/GenBank/DDBJ whole genome shotgun (WGS) entry which is preliminary data.</text>
</comment>
<dbReference type="PROSITE" id="PS50043">
    <property type="entry name" value="HTH_LUXR_2"/>
    <property type="match status" value="1"/>
</dbReference>
<dbReference type="CDD" id="cd06170">
    <property type="entry name" value="LuxR_C_like"/>
    <property type="match status" value="1"/>
</dbReference>
<keyword evidence="3" id="KW-1185">Reference proteome</keyword>
<evidence type="ECO:0000313" key="3">
    <source>
        <dbReference type="Proteomes" id="UP001206483"/>
    </source>
</evidence>
<proteinExistence type="predicted"/>
<accession>A0ABT1J5V6</accession>
<dbReference type="Proteomes" id="UP001206483">
    <property type="component" value="Unassembled WGS sequence"/>
</dbReference>
<protein>
    <submittedName>
        <fullName evidence="2">DNA-binding CsgD family transcriptional regulator/sugar-specific transcriptional regulator TrmB</fullName>
    </submittedName>
</protein>
<sequence>MLELLGLDPESEAVYRQMLADPHGGVDELRLRLGLSEKAVRAALDKLADLTLLRASRDDPGRLRPVSPERGLELILRRQEEELARRQQELTLSRAAAARAVAEYADLRPEAAPGAPERLEGLDAIQAKLEVLTQQLTEECLSVMPGGAQSAASLEASKPLDQDAMERGVRIMTLYQDSVRNDQATFAYAQWMTSLGGKVRTAPILPPRLLIFDRRVAVVPIDPANTRRGALCTSEPGIVASLVALFEQTWTTAVPLGAGRGEDADTGLSPGERELLRLLATGLTDEAAGKRLGVSLRTVRRQMAALMERLGAASRFEAGLKAAQRGWL</sequence>
<dbReference type="PANTHER" id="PTHR34293:SF1">
    <property type="entry name" value="HTH-TYPE TRANSCRIPTIONAL REGULATOR TRMBL2"/>
    <property type="match status" value="1"/>
</dbReference>